<evidence type="ECO:0000256" key="6">
    <source>
        <dbReference type="ARBA" id="ARBA00023136"/>
    </source>
</evidence>
<evidence type="ECO:0000256" key="3">
    <source>
        <dbReference type="ARBA" id="ARBA00022679"/>
    </source>
</evidence>
<dbReference type="GO" id="GO:0004582">
    <property type="term" value="F:dolichyl-phosphate beta-D-mannosyltransferase activity"/>
    <property type="evidence" value="ECO:0007669"/>
    <property type="project" value="UniProtKB-EC"/>
</dbReference>
<evidence type="ECO:0000313" key="10">
    <source>
        <dbReference type="Proteomes" id="UP000588647"/>
    </source>
</evidence>
<keyword evidence="10" id="KW-1185">Reference proteome</keyword>
<dbReference type="CDD" id="cd04187">
    <property type="entry name" value="DPM1_like_bac"/>
    <property type="match status" value="1"/>
</dbReference>
<dbReference type="Gene3D" id="3.90.550.10">
    <property type="entry name" value="Spore Coat Polysaccharide Biosynthesis Protein SpsA, Chain A"/>
    <property type="match status" value="1"/>
</dbReference>
<dbReference type="GO" id="GO:0005886">
    <property type="term" value="C:plasma membrane"/>
    <property type="evidence" value="ECO:0007669"/>
    <property type="project" value="TreeGrafter"/>
</dbReference>
<evidence type="ECO:0000256" key="4">
    <source>
        <dbReference type="ARBA" id="ARBA00022692"/>
    </source>
</evidence>
<feature type="transmembrane region" description="Helical" evidence="7">
    <location>
        <begin position="244"/>
        <end position="265"/>
    </location>
</feature>
<keyword evidence="6 7" id="KW-0472">Membrane</keyword>
<accession>A0A7W6MPL9</accession>
<dbReference type="SUPFAM" id="SSF53448">
    <property type="entry name" value="Nucleotide-diphospho-sugar transferases"/>
    <property type="match status" value="1"/>
</dbReference>
<evidence type="ECO:0000256" key="5">
    <source>
        <dbReference type="ARBA" id="ARBA00022989"/>
    </source>
</evidence>
<gene>
    <name evidence="9" type="ORF">GGR03_002155</name>
</gene>
<keyword evidence="3 9" id="KW-0808">Transferase</keyword>
<dbReference type="InterPro" id="IPR050256">
    <property type="entry name" value="Glycosyltransferase_2"/>
</dbReference>
<evidence type="ECO:0000256" key="2">
    <source>
        <dbReference type="ARBA" id="ARBA00022676"/>
    </source>
</evidence>
<dbReference type="InterPro" id="IPR029044">
    <property type="entry name" value="Nucleotide-diphossugar_trans"/>
</dbReference>
<proteinExistence type="predicted"/>
<sequence>MSMPDDAAKPQDDLPLISLCIPVLNEYDNLDRLYERLDALGVTMRDRCRLEFVFSDNQSSDRTWEKLQELAAKDDRIRAIRFSKNVGFQRSILANYLHARGDAVMQLDADLQDPPEMLETFFELWREGYQVVYGLRRKRKESPLLNWFRRFGYWTINAISEHPIPPNVGDFRLLDRKVVNALAKFRTHNPYLRGMISGIGFRQTGVVYDRDARAAGESKFGMTRLIRLGVTAVFNHSTVPLRMATILGIAMIGVSVLGTIYFIVLRLMESDLPRGVASIHVLVLFGIGLQSLLLGMIGEYILRIYVMLRAEPLAIIDQTINIGEPDLKL</sequence>
<protein>
    <submittedName>
        <fullName evidence="9">Dolichol-phosphate mannosyltransferase</fullName>
        <ecNumber evidence="9">2.4.1.83</ecNumber>
    </submittedName>
</protein>
<evidence type="ECO:0000259" key="8">
    <source>
        <dbReference type="Pfam" id="PF00535"/>
    </source>
</evidence>
<keyword evidence="4 7" id="KW-0812">Transmembrane</keyword>
<keyword evidence="2 9" id="KW-0328">Glycosyltransferase</keyword>
<dbReference type="EMBL" id="JACIEM010000002">
    <property type="protein sequence ID" value="MBB4003080.1"/>
    <property type="molecule type" value="Genomic_DNA"/>
</dbReference>
<feature type="domain" description="Glycosyltransferase 2-like" evidence="8">
    <location>
        <begin position="18"/>
        <end position="180"/>
    </location>
</feature>
<keyword evidence="5 7" id="KW-1133">Transmembrane helix</keyword>
<name>A0A7W6MPL9_9HYPH</name>
<comment type="subcellular location">
    <subcellularLocation>
        <location evidence="1">Membrane</location>
        <topology evidence="1">Multi-pass membrane protein</topology>
    </subcellularLocation>
</comment>
<dbReference type="EC" id="2.4.1.83" evidence="9"/>
<organism evidence="9 10">
    <name type="scientific">Aurantimonas endophytica</name>
    <dbReference type="NCBI Taxonomy" id="1522175"/>
    <lineage>
        <taxon>Bacteria</taxon>
        <taxon>Pseudomonadati</taxon>
        <taxon>Pseudomonadota</taxon>
        <taxon>Alphaproteobacteria</taxon>
        <taxon>Hyphomicrobiales</taxon>
        <taxon>Aurantimonadaceae</taxon>
        <taxon>Aurantimonas</taxon>
    </lineage>
</organism>
<dbReference type="InterPro" id="IPR001173">
    <property type="entry name" value="Glyco_trans_2-like"/>
</dbReference>
<dbReference type="Proteomes" id="UP000588647">
    <property type="component" value="Unassembled WGS sequence"/>
</dbReference>
<dbReference type="PANTHER" id="PTHR48090:SF1">
    <property type="entry name" value="PROPHAGE BACTOPRENOL GLUCOSYL TRANSFERASE HOMOLOG"/>
    <property type="match status" value="1"/>
</dbReference>
<dbReference type="PANTHER" id="PTHR48090">
    <property type="entry name" value="UNDECAPRENYL-PHOSPHATE 4-DEOXY-4-FORMAMIDO-L-ARABINOSE TRANSFERASE-RELATED"/>
    <property type="match status" value="1"/>
</dbReference>
<evidence type="ECO:0000313" key="9">
    <source>
        <dbReference type="EMBL" id="MBB4003080.1"/>
    </source>
</evidence>
<evidence type="ECO:0000256" key="7">
    <source>
        <dbReference type="SAM" id="Phobius"/>
    </source>
</evidence>
<feature type="transmembrane region" description="Helical" evidence="7">
    <location>
        <begin position="277"/>
        <end position="302"/>
    </location>
</feature>
<dbReference type="AlphaFoldDB" id="A0A7W6MPL9"/>
<reference evidence="9 10" key="1">
    <citation type="submission" date="2020-08" db="EMBL/GenBank/DDBJ databases">
        <title>Genomic Encyclopedia of Type Strains, Phase IV (KMG-IV): sequencing the most valuable type-strain genomes for metagenomic binning, comparative biology and taxonomic classification.</title>
        <authorList>
            <person name="Goeker M."/>
        </authorList>
    </citation>
    <scope>NUCLEOTIDE SEQUENCE [LARGE SCALE GENOMIC DNA]</scope>
    <source>
        <strain evidence="9 10">DSM 103570</strain>
    </source>
</reference>
<dbReference type="RefSeq" id="WP_210292078.1">
    <property type="nucleotide sequence ID" value="NZ_JAAAMM010000002.1"/>
</dbReference>
<comment type="caution">
    <text evidence="9">The sequence shown here is derived from an EMBL/GenBank/DDBJ whole genome shotgun (WGS) entry which is preliminary data.</text>
</comment>
<evidence type="ECO:0000256" key="1">
    <source>
        <dbReference type="ARBA" id="ARBA00004141"/>
    </source>
</evidence>
<dbReference type="Pfam" id="PF00535">
    <property type="entry name" value="Glycos_transf_2"/>
    <property type="match status" value="1"/>
</dbReference>